<dbReference type="OrthoDB" id="966134at2"/>
<keyword evidence="1" id="KW-0812">Transmembrane</keyword>
<accession>A0A1S2VEQ1</accession>
<sequence>MKSSRNILVRWSSLLLASLMLFLAGWSHELPLPASGNARKATTQPQTGKKAGAPAEAKIQAASFEAVVTPASSFDFTQAIYLLPAPVFVFLLLVAASLLRIFTIPYFYFSYFRHVFGHFIAPNAP</sequence>
<dbReference type="RefSeq" id="WP_071505163.1">
    <property type="nucleotide sequence ID" value="NZ_MORL01000014.1"/>
</dbReference>
<name>A0A1S2VEQ1_9BACT</name>
<dbReference type="Proteomes" id="UP000181790">
    <property type="component" value="Unassembled WGS sequence"/>
</dbReference>
<dbReference type="EMBL" id="MORL01000014">
    <property type="protein sequence ID" value="OIN57231.1"/>
    <property type="molecule type" value="Genomic_DNA"/>
</dbReference>
<organism evidence="2 3">
    <name type="scientific">Arsenicibacter rosenii</name>
    <dbReference type="NCBI Taxonomy" id="1750698"/>
    <lineage>
        <taxon>Bacteria</taxon>
        <taxon>Pseudomonadati</taxon>
        <taxon>Bacteroidota</taxon>
        <taxon>Cytophagia</taxon>
        <taxon>Cytophagales</taxon>
        <taxon>Spirosomataceae</taxon>
        <taxon>Arsenicibacter</taxon>
    </lineage>
</organism>
<gene>
    <name evidence="2" type="ORF">BLX24_20980</name>
</gene>
<keyword evidence="1" id="KW-0472">Membrane</keyword>
<feature type="transmembrane region" description="Helical" evidence="1">
    <location>
        <begin position="79"/>
        <end position="103"/>
    </location>
</feature>
<proteinExistence type="predicted"/>
<evidence type="ECO:0000256" key="1">
    <source>
        <dbReference type="SAM" id="Phobius"/>
    </source>
</evidence>
<dbReference type="AlphaFoldDB" id="A0A1S2VEQ1"/>
<keyword evidence="1" id="KW-1133">Transmembrane helix</keyword>
<evidence type="ECO:0000313" key="2">
    <source>
        <dbReference type="EMBL" id="OIN57231.1"/>
    </source>
</evidence>
<evidence type="ECO:0000313" key="3">
    <source>
        <dbReference type="Proteomes" id="UP000181790"/>
    </source>
</evidence>
<keyword evidence="3" id="KW-1185">Reference proteome</keyword>
<reference evidence="2 3" key="1">
    <citation type="submission" date="2016-10" db="EMBL/GenBank/DDBJ databases">
        <title>Arsenicibacter rosenii gen. nov., sp. nov., an efficient arsenic-methylating bacterium isolated from an arsenic-contaminated paddy soil.</title>
        <authorList>
            <person name="Huang K."/>
        </authorList>
    </citation>
    <scope>NUCLEOTIDE SEQUENCE [LARGE SCALE GENOMIC DNA]</scope>
    <source>
        <strain evidence="2 3">SM-1</strain>
    </source>
</reference>
<protein>
    <submittedName>
        <fullName evidence="2">Uncharacterized protein</fullName>
    </submittedName>
</protein>
<comment type="caution">
    <text evidence="2">The sequence shown here is derived from an EMBL/GenBank/DDBJ whole genome shotgun (WGS) entry which is preliminary data.</text>
</comment>